<organism evidence="3 4">
    <name type="scientific">Veillonella rodentium</name>
    <dbReference type="NCBI Taxonomy" id="248315"/>
    <lineage>
        <taxon>Bacteria</taxon>
        <taxon>Bacillati</taxon>
        <taxon>Bacillota</taxon>
        <taxon>Negativicutes</taxon>
        <taxon>Veillonellales</taxon>
        <taxon>Veillonellaceae</taxon>
        <taxon>Veillonella</taxon>
    </lineage>
</organism>
<evidence type="ECO:0000313" key="4">
    <source>
        <dbReference type="Proteomes" id="UP000214973"/>
    </source>
</evidence>
<proteinExistence type="predicted"/>
<dbReference type="KEGG" id="vrm:44547418_00188"/>
<dbReference type="AlphaFoldDB" id="A0A239YBB3"/>
<evidence type="ECO:0000256" key="1">
    <source>
        <dbReference type="SAM" id="MobiDB-lite"/>
    </source>
</evidence>
<protein>
    <recommendedName>
        <fullName evidence="5">Acid shock protein</fullName>
    </recommendedName>
</protein>
<keyword evidence="4" id="KW-1185">Reference proteome</keyword>
<gene>
    <name evidence="3" type="ORF">SAMEA44547418_00188</name>
</gene>
<dbReference type="RefSeq" id="WP_095064927.1">
    <property type="nucleotide sequence ID" value="NZ_LT906470.1"/>
</dbReference>
<evidence type="ECO:0008006" key="5">
    <source>
        <dbReference type="Google" id="ProtNLM"/>
    </source>
</evidence>
<evidence type="ECO:0000313" key="3">
    <source>
        <dbReference type="EMBL" id="SNV55663.1"/>
    </source>
</evidence>
<accession>A0A239YBB3</accession>
<dbReference type="EMBL" id="LT906470">
    <property type="protein sequence ID" value="SNV55663.1"/>
    <property type="molecule type" value="Genomic_DNA"/>
</dbReference>
<keyword evidence="2" id="KW-0732">Signal</keyword>
<dbReference type="Proteomes" id="UP000214973">
    <property type="component" value="Chromosome 1"/>
</dbReference>
<feature type="chain" id="PRO_5013371770" description="Acid shock protein" evidence="2">
    <location>
        <begin position="30"/>
        <end position="105"/>
    </location>
</feature>
<reference evidence="3 4" key="1">
    <citation type="submission" date="2017-06" db="EMBL/GenBank/DDBJ databases">
        <authorList>
            <consortium name="Pathogen Informatics"/>
        </authorList>
    </citation>
    <scope>NUCLEOTIDE SEQUENCE [LARGE SCALE GENOMIC DNA]</scope>
    <source>
        <strain evidence="3 4">NCTC12018</strain>
    </source>
</reference>
<feature type="region of interest" description="Disordered" evidence="1">
    <location>
        <begin position="45"/>
        <end position="105"/>
    </location>
</feature>
<sequence length="105" mass="12089">MKAKLIKAIAMSGLAAFLVAGIGSNAAQAKEYRYKIGEPYESHTYKDGSYDKNHNHRSTWQPLHQKKERKAKKNKKRRHSYWGQFDNKSEAERSHAHMRAESTNG</sequence>
<name>A0A239YBB3_9FIRM</name>
<feature type="compositionally biased region" description="Basic residues" evidence="1">
    <location>
        <begin position="64"/>
        <end position="80"/>
    </location>
</feature>
<evidence type="ECO:0000256" key="2">
    <source>
        <dbReference type="SAM" id="SignalP"/>
    </source>
</evidence>
<feature type="signal peptide" evidence="2">
    <location>
        <begin position="1"/>
        <end position="29"/>
    </location>
</feature>
<feature type="compositionally biased region" description="Basic and acidic residues" evidence="1">
    <location>
        <begin position="87"/>
        <end position="105"/>
    </location>
</feature>